<feature type="domain" description="NAD-dependent epimerase/dehydratase" evidence="1">
    <location>
        <begin position="4"/>
        <end position="225"/>
    </location>
</feature>
<evidence type="ECO:0000313" key="3">
    <source>
        <dbReference type="Proteomes" id="UP001210720"/>
    </source>
</evidence>
<comment type="caution">
    <text evidence="2">The sequence shown here is derived from an EMBL/GenBank/DDBJ whole genome shotgun (WGS) entry which is preliminary data.</text>
</comment>
<sequence>MNRILITGATGFLGGKLALHLHSRGCGVVACGRDPKLLNELRSKGIETLQFDLAGGLPSTLPEPVDAVVHCAALSSPWGRRSRFEAANVVGTRTALALASALNSQRFVNISSPSVTFALRDQLDVLESDPLPRPFNAYAATKAAAEALVHARPDLNPITLRPRGIYGAGETTLLPRLIAAARRGPLPLFRDGAAAIDLTHVSDVVRAIELALERSTDPQDPIYNVSSGEVLPIRNIVESACRAHDIAPKWRALPFWPALAIARAAEFVSLIPKNSKEPRITPYAVGLFAFQQSLSLSKARDVLGWTPKITFEQGLSQTVGKGAV</sequence>
<gene>
    <name evidence="2" type="ORF">PFY00_01025</name>
</gene>
<name>A0ABT4XMX9_9RHOB</name>
<dbReference type="RefSeq" id="WP_271430658.1">
    <property type="nucleotide sequence ID" value="NZ_JAQIOY010000001.1"/>
</dbReference>
<organism evidence="2 3">
    <name type="scientific">Thalassococcus lentus</name>
    <dbReference type="NCBI Taxonomy" id="1210524"/>
    <lineage>
        <taxon>Bacteria</taxon>
        <taxon>Pseudomonadati</taxon>
        <taxon>Pseudomonadota</taxon>
        <taxon>Alphaproteobacteria</taxon>
        <taxon>Rhodobacterales</taxon>
        <taxon>Roseobacteraceae</taxon>
        <taxon>Thalassococcus</taxon>
    </lineage>
</organism>
<protein>
    <submittedName>
        <fullName evidence="2">NAD(P)-dependent oxidoreductase</fullName>
    </submittedName>
</protein>
<proteinExistence type="predicted"/>
<dbReference type="Proteomes" id="UP001210720">
    <property type="component" value="Unassembled WGS sequence"/>
</dbReference>
<evidence type="ECO:0000259" key="1">
    <source>
        <dbReference type="Pfam" id="PF01370"/>
    </source>
</evidence>
<keyword evidence="3" id="KW-1185">Reference proteome</keyword>
<dbReference type="EMBL" id="JAQIOY010000001">
    <property type="protein sequence ID" value="MDA7423295.1"/>
    <property type="molecule type" value="Genomic_DNA"/>
</dbReference>
<reference evidence="2 3" key="1">
    <citation type="submission" date="2023-01" db="EMBL/GenBank/DDBJ databases">
        <title>Thalassococcus onchidii sp. nov., isolated from a marine invertebrate from the South China Sea.</title>
        <authorList>
            <person name="Xu S."/>
            <person name="Liu Z."/>
            <person name="Xu Y."/>
        </authorList>
    </citation>
    <scope>NUCLEOTIDE SEQUENCE [LARGE SCALE GENOMIC DNA]</scope>
    <source>
        <strain evidence="2 3">KCTC 32084</strain>
    </source>
</reference>
<dbReference type="InterPro" id="IPR001509">
    <property type="entry name" value="Epimerase_deHydtase"/>
</dbReference>
<dbReference type="Gene3D" id="3.40.50.720">
    <property type="entry name" value="NAD(P)-binding Rossmann-like Domain"/>
    <property type="match status" value="1"/>
</dbReference>
<accession>A0ABT4XMX9</accession>
<dbReference type="Pfam" id="PF01370">
    <property type="entry name" value="Epimerase"/>
    <property type="match status" value="1"/>
</dbReference>
<dbReference type="PANTHER" id="PTHR43245:SF51">
    <property type="entry name" value="SHORT CHAIN DEHYDROGENASE_REDUCTASE FAMILY 42E, MEMBER 2"/>
    <property type="match status" value="1"/>
</dbReference>
<evidence type="ECO:0000313" key="2">
    <source>
        <dbReference type="EMBL" id="MDA7423295.1"/>
    </source>
</evidence>
<dbReference type="SUPFAM" id="SSF51735">
    <property type="entry name" value="NAD(P)-binding Rossmann-fold domains"/>
    <property type="match status" value="1"/>
</dbReference>
<dbReference type="InterPro" id="IPR036291">
    <property type="entry name" value="NAD(P)-bd_dom_sf"/>
</dbReference>
<dbReference type="PANTHER" id="PTHR43245">
    <property type="entry name" value="BIFUNCTIONAL POLYMYXIN RESISTANCE PROTEIN ARNA"/>
    <property type="match status" value="1"/>
</dbReference>
<dbReference type="InterPro" id="IPR050177">
    <property type="entry name" value="Lipid_A_modif_metabolic_enz"/>
</dbReference>